<dbReference type="KEGG" id="slr:L21SP2_1331"/>
<dbReference type="AlphaFoldDB" id="V5WGI0"/>
<reference evidence="2 3" key="1">
    <citation type="journal article" date="2015" name="Stand. Genomic Sci.">
        <title>Complete genome sequence and description of Salinispira pacifica gen. nov., sp. nov., a novel spirochaete isolated form a hypersaline microbial mat.</title>
        <authorList>
            <person name="Ben Hania W."/>
            <person name="Joseph M."/>
            <person name="Schumann P."/>
            <person name="Bunk B."/>
            <person name="Fiebig A."/>
            <person name="Sproer C."/>
            <person name="Klenk H.P."/>
            <person name="Fardeau M.L."/>
            <person name="Spring S."/>
        </authorList>
    </citation>
    <scope>NUCLEOTIDE SEQUENCE [LARGE SCALE GENOMIC DNA]</scope>
    <source>
        <strain evidence="2 3">L21-RPul-D2</strain>
    </source>
</reference>
<organism evidence="2 3">
    <name type="scientific">Salinispira pacifica</name>
    <dbReference type="NCBI Taxonomy" id="1307761"/>
    <lineage>
        <taxon>Bacteria</taxon>
        <taxon>Pseudomonadati</taxon>
        <taxon>Spirochaetota</taxon>
        <taxon>Spirochaetia</taxon>
        <taxon>Spirochaetales</taxon>
        <taxon>Spirochaetaceae</taxon>
        <taxon>Salinispira</taxon>
    </lineage>
</organism>
<keyword evidence="3" id="KW-1185">Reference proteome</keyword>
<evidence type="ECO:0000313" key="2">
    <source>
        <dbReference type="EMBL" id="AHC14730.1"/>
    </source>
</evidence>
<dbReference type="OrthoDB" id="370930at2"/>
<name>V5WGI0_9SPIO</name>
<protein>
    <recommendedName>
        <fullName evidence="4">DUF4321 domain-containing protein</fullName>
    </recommendedName>
</protein>
<dbReference type="EMBL" id="CP006939">
    <property type="protein sequence ID" value="AHC14730.1"/>
    <property type="molecule type" value="Genomic_DNA"/>
</dbReference>
<evidence type="ECO:0000313" key="3">
    <source>
        <dbReference type="Proteomes" id="UP000018680"/>
    </source>
</evidence>
<dbReference type="HOGENOM" id="CLU_2620277_0_0_12"/>
<dbReference type="Proteomes" id="UP000018680">
    <property type="component" value="Chromosome"/>
</dbReference>
<dbReference type="RefSeq" id="WP_024267654.1">
    <property type="nucleotide sequence ID" value="NC_023035.1"/>
</dbReference>
<keyword evidence="1" id="KW-0812">Transmembrane</keyword>
<feature type="transmembrane region" description="Helical" evidence="1">
    <location>
        <begin position="51"/>
        <end position="72"/>
    </location>
</feature>
<evidence type="ECO:0000256" key="1">
    <source>
        <dbReference type="SAM" id="Phobius"/>
    </source>
</evidence>
<keyword evidence="1" id="KW-0472">Membrane</keyword>
<accession>V5WGI0</accession>
<sequence length="78" mass="8425">MKLSAKTRPHLLRLLLLGVVLGTLSWGILEKLAALSGFPFDLSLGPIGFDMYIISAYIRINPGSVLGAFLGYRMFAAA</sequence>
<gene>
    <name evidence="2" type="ORF">L21SP2_1331</name>
</gene>
<evidence type="ECO:0008006" key="4">
    <source>
        <dbReference type="Google" id="ProtNLM"/>
    </source>
</evidence>
<proteinExistence type="predicted"/>
<keyword evidence="1" id="KW-1133">Transmembrane helix</keyword>